<proteinExistence type="predicted"/>
<dbReference type="AlphaFoldDB" id="A0A365H4I0"/>
<name>A0A365H4I0_9ACTN</name>
<dbReference type="Gene3D" id="3.10.129.10">
    <property type="entry name" value="Hotdog Thioesterase"/>
    <property type="match status" value="1"/>
</dbReference>
<dbReference type="CDD" id="cd03441">
    <property type="entry name" value="R_hydratase_like"/>
    <property type="match status" value="1"/>
</dbReference>
<accession>A0A365H4I0</accession>
<dbReference type="EMBL" id="QLYX01000007">
    <property type="protein sequence ID" value="RAY14007.1"/>
    <property type="molecule type" value="Genomic_DNA"/>
</dbReference>
<keyword evidence="3" id="KW-1185">Reference proteome</keyword>
<sequence>MSADPRVGLAVTHRRYVPHGHAHYGGSLVDGAYVLGLFGDVATEVCVRTDADEGLFAGYREVRFHAPVRAGDVLEATATVAEVGRRSRTLAFEARVVCRARPDLGPSAAEVLAEPVVVVTATGTVVVPQRTSGEPTPSP</sequence>
<evidence type="ECO:0000259" key="1">
    <source>
        <dbReference type="Pfam" id="PF03061"/>
    </source>
</evidence>
<dbReference type="SUPFAM" id="SSF54637">
    <property type="entry name" value="Thioesterase/thiol ester dehydrase-isomerase"/>
    <property type="match status" value="1"/>
</dbReference>
<dbReference type="RefSeq" id="WP_111868866.1">
    <property type="nucleotide sequence ID" value="NZ_QLYX01000007.1"/>
</dbReference>
<dbReference type="Pfam" id="PF03061">
    <property type="entry name" value="4HBT"/>
    <property type="match status" value="1"/>
</dbReference>
<feature type="domain" description="Thioesterase" evidence="1">
    <location>
        <begin position="53"/>
        <end position="93"/>
    </location>
</feature>
<keyword evidence="2" id="KW-0456">Lyase</keyword>
<protein>
    <submittedName>
        <fullName evidence="2">3-aminobutyryl-CoA ammonia-lyase</fullName>
    </submittedName>
</protein>
<dbReference type="InterPro" id="IPR006683">
    <property type="entry name" value="Thioestr_dom"/>
</dbReference>
<reference evidence="2 3" key="1">
    <citation type="submission" date="2018-06" db="EMBL/GenBank/DDBJ databases">
        <title>Actinomadura craniellae sp. nov. isolated from marine sponge Craniella sp.</title>
        <authorList>
            <person name="Li L."/>
            <person name="Xu Q.H."/>
            <person name="Lin H.W."/>
            <person name="Lu Y.H."/>
        </authorList>
    </citation>
    <scope>NUCLEOTIDE SEQUENCE [LARGE SCALE GENOMIC DNA]</scope>
    <source>
        <strain evidence="2 3">LHW63021</strain>
    </source>
</reference>
<dbReference type="InterPro" id="IPR029069">
    <property type="entry name" value="HotDog_dom_sf"/>
</dbReference>
<dbReference type="Proteomes" id="UP000251891">
    <property type="component" value="Unassembled WGS sequence"/>
</dbReference>
<gene>
    <name evidence="2" type="ORF">DPM19_17130</name>
</gene>
<dbReference type="OrthoDB" id="5510361at2"/>
<evidence type="ECO:0000313" key="3">
    <source>
        <dbReference type="Proteomes" id="UP000251891"/>
    </source>
</evidence>
<organism evidence="2 3">
    <name type="scientific">Actinomadura craniellae</name>
    <dbReference type="NCBI Taxonomy" id="2231787"/>
    <lineage>
        <taxon>Bacteria</taxon>
        <taxon>Bacillati</taxon>
        <taxon>Actinomycetota</taxon>
        <taxon>Actinomycetes</taxon>
        <taxon>Streptosporangiales</taxon>
        <taxon>Thermomonosporaceae</taxon>
        <taxon>Actinomadura</taxon>
    </lineage>
</organism>
<comment type="caution">
    <text evidence="2">The sequence shown here is derived from an EMBL/GenBank/DDBJ whole genome shotgun (WGS) entry which is preliminary data.</text>
</comment>
<evidence type="ECO:0000313" key="2">
    <source>
        <dbReference type="EMBL" id="RAY14007.1"/>
    </source>
</evidence>
<dbReference type="GO" id="GO:0016829">
    <property type="term" value="F:lyase activity"/>
    <property type="evidence" value="ECO:0007669"/>
    <property type="project" value="UniProtKB-KW"/>
</dbReference>